<dbReference type="HOGENOM" id="CLU_041904_0_0_5"/>
<dbReference type="OrthoDB" id="5405204at2"/>
<dbReference type="STRING" id="402881.Plav_0433"/>
<accession>A7HQ73</accession>
<evidence type="ECO:0008006" key="3">
    <source>
        <dbReference type="Google" id="ProtNLM"/>
    </source>
</evidence>
<dbReference type="AlphaFoldDB" id="A7HQ73"/>
<name>A7HQ73_PARL1</name>
<dbReference type="Proteomes" id="UP000006377">
    <property type="component" value="Chromosome"/>
</dbReference>
<dbReference type="RefSeq" id="WP_011995347.1">
    <property type="nucleotide sequence ID" value="NC_009719.1"/>
</dbReference>
<dbReference type="eggNOG" id="ENOG502Z7KU">
    <property type="taxonomic scope" value="Bacteria"/>
</dbReference>
<dbReference type="EMBL" id="CP000774">
    <property type="protein sequence ID" value="ABS62056.1"/>
    <property type="molecule type" value="Genomic_DNA"/>
</dbReference>
<dbReference type="KEGG" id="pla:Plav_0433"/>
<reference evidence="1 2" key="1">
    <citation type="journal article" date="2011" name="Stand. Genomic Sci.">
        <title>Complete genome sequence of Parvibaculum lavamentivorans type strain (DS-1(T)).</title>
        <authorList>
            <person name="Schleheck D."/>
            <person name="Weiss M."/>
            <person name="Pitluck S."/>
            <person name="Bruce D."/>
            <person name="Land M.L."/>
            <person name="Han S."/>
            <person name="Saunders E."/>
            <person name="Tapia R."/>
            <person name="Detter C."/>
            <person name="Brettin T."/>
            <person name="Han J."/>
            <person name="Woyke T."/>
            <person name="Goodwin L."/>
            <person name="Pennacchio L."/>
            <person name="Nolan M."/>
            <person name="Cook A.M."/>
            <person name="Kjelleberg S."/>
            <person name="Thomas T."/>
        </authorList>
    </citation>
    <scope>NUCLEOTIDE SEQUENCE [LARGE SCALE GENOMIC DNA]</scope>
    <source>
        <strain evidence="2">DS-1 / DSM 13023 / NCIMB 13966</strain>
    </source>
</reference>
<evidence type="ECO:0000313" key="2">
    <source>
        <dbReference type="Proteomes" id="UP000006377"/>
    </source>
</evidence>
<organism evidence="1 2">
    <name type="scientific">Parvibaculum lavamentivorans (strain DS-1 / DSM 13023 / NCIMB 13966)</name>
    <dbReference type="NCBI Taxonomy" id="402881"/>
    <lineage>
        <taxon>Bacteria</taxon>
        <taxon>Pseudomonadati</taxon>
        <taxon>Pseudomonadota</taxon>
        <taxon>Alphaproteobacteria</taxon>
        <taxon>Hyphomicrobiales</taxon>
        <taxon>Parvibaculaceae</taxon>
        <taxon>Parvibaculum</taxon>
    </lineage>
</organism>
<protein>
    <recommendedName>
        <fullName evidence="3">Lipoprotein</fullName>
    </recommendedName>
</protein>
<keyword evidence="2" id="KW-1185">Reference proteome</keyword>
<proteinExistence type="predicted"/>
<sequence>MKFCARWIVLPFVLVLGGCVAVPDWRAEAPMADAQCLALLTDMDEAVAAHDVGDAGAARIKTFPWLRIDRFLASFRHELSAPGAFEDWVSHLRWLDARAREIEASNLPLDARMSLAARHATDPESLAGAANRCGDLLLQTEVLEGPLKTRDALVRAAVAPSHYNQWQRAIGLYPLTNLGAAIGYGRWKDENLGPFARDFAAAAPSESTVVYVPAAAMEEGGVSALVRAAPRSALGLPKFSADEVARLAAAFAPVFEIETQSDDDRLGSPFWQREGGELLPAIDVSRPAATTRLVYTRFEGRVLPQLVYTVWFPARPLQGSFDLLGGRIDGFIWRVTLDEEGEPLIYDAIHACGCYHMFFPVAPLRRVPVPEDRDMREAPLVPKAAPRLAPGERIHLRLAAVSHYLLDLGVRHPASTPSTYELQSDRASPAFGERSLPLPEGGRRSFYGPTGIVPHTERLERFTLWPLGIESPGAMRQWGTHATAFVGERHFDDPFLFDKAFAR</sequence>
<dbReference type="PROSITE" id="PS51257">
    <property type="entry name" value="PROKAR_LIPOPROTEIN"/>
    <property type="match status" value="1"/>
</dbReference>
<evidence type="ECO:0000313" key="1">
    <source>
        <dbReference type="EMBL" id="ABS62056.1"/>
    </source>
</evidence>
<gene>
    <name evidence="1" type="ordered locus">Plav_0433</name>
</gene>